<dbReference type="CDD" id="cd14868">
    <property type="entry name" value="uS7_Mitochondria_Fungi"/>
    <property type="match status" value="1"/>
</dbReference>
<keyword evidence="3" id="KW-0687">Ribonucleoprotein</keyword>
<reference evidence="5 6" key="1">
    <citation type="journal article" date="2012" name="Science">
        <title>The Paleozoic origin of enzymatic lignin decomposition reconstructed from 31 fungal genomes.</title>
        <authorList>
            <person name="Floudas D."/>
            <person name="Binder M."/>
            <person name="Riley R."/>
            <person name="Barry K."/>
            <person name="Blanchette R.A."/>
            <person name="Henrissat B."/>
            <person name="Martinez A.T."/>
            <person name="Otillar R."/>
            <person name="Spatafora J.W."/>
            <person name="Yadav J.S."/>
            <person name="Aerts A."/>
            <person name="Benoit I."/>
            <person name="Boyd A."/>
            <person name="Carlson A."/>
            <person name="Copeland A."/>
            <person name="Coutinho P.M."/>
            <person name="de Vries R.P."/>
            <person name="Ferreira P."/>
            <person name="Findley K."/>
            <person name="Foster B."/>
            <person name="Gaskell J."/>
            <person name="Glotzer D."/>
            <person name="Gorecki P."/>
            <person name="Heitman J."/>
            <person name="Hesse C."/>
            <person name="Hori C."/>
            <person name="Igarashi K."/>
            <person name="Jurgens J.A."/>
            <person name="Kallen N."/>
            <person name="Kersten P."/>
            <person name="Kohler A."/>
            <person name="Kuees U."/>
            <person name="Kumar T.K.A."/>
            <person name="Kuo A."/>
            <person name="LaButti K."/>
            <person name="Larrondo L.F."/>
            <person name="Lindquist E."/>
            <person name="Ling A."/>
            <person name="Lombard V."/>
            <person name="Lucas S."/>
            <person name="Lundell T."/>
            <person name="Martin R."/>
            <person name="McLaughlin D.J."/>
            <person name="Morgenstern I."/>
            <person name="Morin E."/>
            <person name="Murat C."/>
            <person name="Nagy L.G."/>
            <person name="Nolan M."/>
            <person name="Ohm R.A."/>
            <person name="Patyshakuliyeva A."/>
            <person name="Rokas A."/>
            <person name="Ruiz-Duenas F.J."/>
            <person name="Sabat G."/>
            <person name="Salamov A."/>
            <person name="Samejima M."/>
            <person name="Schmutz J."/>
            <person name="Slot J.C."/>
            <person name="St John F."/>
            <person name="Stenlid J."/>
            <person name="Sun H."/>
            <person name="Sun S."/>
            <person name="Syed K."/>
            <person name="Tsang A."/>
            <person name="Wiebenga A."/>
            <person name="Young D."/>
            <person name="Pisabarro A."/>
            <person name="Eastwood D.C."/>
            <person name="Martin F."/>
            <person name="Cullen D."/>
            <person name="Grigoriev I.V."/>
            <person name="Hibbett D.S."/>
        </authorList>
    </citation>
    <scope>NUCLEOTIDE SEQUENCE [LARGE SCALE GENOMIC DNA]</scope>
    <source>
        <strain evidence="5 6">MD-104</strain>
    </source>
</reference>
<gene>
    <name evidence="5" type="ORF">WOLCODRAFT_139270</name>
</gene>
<keyword evidence="2 5" id="KW-0689">Ribosomal protein</keyword>
<accession>A0A2H3K8N6</accession>
<evidence type="ECO:0000313" key="6">
    <source>
        <dbReference type="Proteomes" id="UP000218811"/>
    </source>
</evidence>
<dbReference type="OrthoDB" id="9972728at2759"/>
<dbReference type="InterPro" id="IPR047988">
    <property type="entry name" value="Ribosomal_uS7m_fungi"/>
</dbReference>
<dbReference type="Proteomes" id="UP000218811">
    <property type="component" value="Unassembled WGS sequence"/>
</dbReference>
<dbReference type="GO" id="GO:0005840">
    <property type="term" value="C:ribosome"/>
    <property type="evidence" value="ECO:0007669"/>
    <property type="project" value="UniProtKB-KW"/>
</dbReference>
<dbReference type="STRING" id="742152.A0A2H3K8N6"/>
<dbReference type="GO" id="GO:1990904">
    <property type="term" value="C:ribonucleoprotein complex"/>
    <property type="evidence" value="ECO:0007669"/>
    <property type="project" value="UniProtKB-KW"/>
</dbReference>
<proteinExistence type="inferred from homology"/>
<evidence type="ECO:0000256" key="2">
    <source>
        <dbReference type="ARBA" id="ARBA00022980"/>
    </source>
</evidence>
<dbReference type="GO" id="GO:0006412">
    <property type="term" value="P:translation"/>
    <property type="evidence" value="ECO:0007669"/>
    <property type="project" value="InterPro"/>
</dbReference>
<dbReference type="OMA" id="EVHKYAM"/>
<keyword evidence="6" id="KW-1185">Reference proteome</keyword>
<dbReference type="AlphaFoldDB" id="A0A2H3K8N6"/>
<dbReference type="EMBL" id="KB468168">
    <property type="protein sequence ID" value="PCH44817.1"/>
    <property type="molecule type" value="Genomic_DNA"/>
</dbReference>
<dbReference type="InterPro" id="IPR000235">
    <property type="entry name" value="Ribosomal_uS7"/>
</dbReference>
<dbReference type="SUPFAM" id="SSF47973">
    <property type="entry name" value="Ribosomal protein S7"/>
    <property type="match status" value="1"/>
</dbReference>
<dbReference type="PANTHER" id="PTHR11205">
    <property type="entry name" value="RIBOSOMAL PROTEIN S7"/>
    <property type="match status" value="1"/>
</dbReference>
<organism evidence="5 6">
    <name type="scientific">Wolfiporia cocos (strain MD-104)</name>
    <name type="common">Brown rot fungus</name>
    <dbReference type="NCBI Taxonomy" id="742152"/>
    <lineage>
        <taxon>Eukaryota</taxon>
        <taxon>Fungi</taxon>
        <taxon>Dikarya</taxon>
        <taxon>Basidiomycota</taxon>
        <taxon>Agaricomycotina</taxon>
        <taxon>Agaricomycetes</taxon>
        <taxon>Polyporales</taxon>
        <taxon>Phaeolaceae</taxon>
        <taxon>Wolfiporia</taxon>
    </lineage>
</organism>
<protein>
    <submittedName>
        <fullName evidence="5">Mitochondrial ribosomal protein S5/S7</fullName>
    </submittedName>
</protein>
<dbReference type="InterPro" id="IPR023798">
    <property type="entry name" value="Ribosomal_uS7_dom"/>
</dbReference>
<comment type="similarity">
    <text evidence="1">Belongs to the universal ribosomal protein uS7 family.</text>
</comment>
<evidence type="ECO:0000256" key="3">
    <source>
        <dbReference type="ARBA" id="ARBA00023274"/>
    </source>
</evidence>
<dbReference type="InterPro" id="IPR036823">
    <property type="entry name" value="Ribosomal_uS7_dom_sf"/>
</dbReference>
<name>A0A2H3K8N6_WOLCO</name>
<evidence type="ECO:0000259" key="4">
    <source>
        <dbReference type="Pfam" id="PF00177"/>
    </source>
</evidence>
<dbReference type="Gene3D" id="1.10.455.10">
    <property type="entry name" value="Ribosomal protein S7 domain"/>
    <property type="match status" value="1"/>
</dbReference>
<feature type="domain" description="Small ribosomal subunit protein uS7" evidence="4">
    <location>
        <begin position="84"/>
        <end position="222"/>
    </location>
</feature>
<dbReference type="Pfam" id="PF00177">
    <property type="entry name" value="Ribosomal_S7"/>
    <property type="match status" value="1"/>
</dbReference>
<evidence type="ECO:0000313" key="5">
    <source>
        <dbReference type="EMBL" id="PCH44817.1"/>
    </source>
</evidence>
<sequence length="229" mass="25210">MLSGLRHGVCRTLLQTRRGFATSTESANAMADSALEAMNSILNGEPFKFTPTSTSTASATPPAPAPRKLFNTGPPSEINIPPAEDPLLAYLTAIIQRHGYRQKAARTTTRVLLHIHTLTRAPPLPILRHAVQSVAPAIRNISNKHAGKTVVYPVPLSEKQRTRIALTWILQASENKSGHRLEERLAREIIAVCQGAGKERPDEWSVAYKKKEEVHKYAMMNRGNAGRRA</sequence>
<evidence type="ECO:0000256" key="1">
    <source>
        <dbReference type="ARBA" id="ARBA00007151"/>
    </source>
</evidence>